<dbReference type="GO" id="GO:0016779">
    <property type="term" value="F:nucleotidyltransferase activity"/>
    <property type="evidence" value="ECO:0007669"/>
    <property type="project" value="UniProtKB-KW"/>
</dbReference>
<evidence type="ECO:0000256" key="3">
    <source>
        <dbReference type="ARBA" id="ARBA00022679"/>
    </source>
</evidence>
<evidence type="ECO:0000256" key="4">
    <source>
        <dbReference type="ARBA" id="ARBA00022695"/>
    </source>
</evidence>
<evidence type="ECO:0000256" key="7">
    <source>
        <dbReference type="ARBA" id="ARBA00022840"/>
    </source>
</evidence>
<keyword evidence="7" id="KW-0067">ATP-binding</keyword>
<keyword evidence="6" id="KW-0547">Nucleotide-binding</keyword>
<name>A0A1F7ISN0_9BACT</name>
<evidence type="ECO:0000313" key="12">
    <source>
        <dbReference type="Proteomes" id="UP000177141"/>
    </source>
</evidence>
<evidence type="ECO:0000256" key="8">
    <source>
        <dbReference type="ARBA" id="ARBA00022842"/>
    </source>
</evidence>
<dbReference type="InterPro" id="IPR043519">
    <property type="entry name" value="NT_sf"/>
</dbReference>
<dbReference type="PANTHER" id="PTHR33571:SF14">
    <property type="entry name" value="PROTEIN ADENYLYLTRANSFERASE MJ0435-RELATED"/>
    <property type="match status" value="1"/>
</dbReference>
<sequence length="97" mass="11062">MQTIDQIKQQVVSVCKKYNCKKIAVFGSYAKGTAREESSDIDLLVYPPSKLGLIRFASMKLDLEKALQKKVDLITYRSISPYMKDSILNSAYTLYEE</sequence>
<dbReference type="InterPro" id="IPR052038">
    <property type="entry name" value="Type-VII_TA_antitoxin"/>
</dbReference>
<evidence type="ECO:0000256" key="6">
    <source>
        <dbReference type="ARBA" id="ARBA00022741"/>
    </source>
</evidence>
<keyword evidence="5" id="KW-0479">Metal-binding</keyword>
<dbReference type="GO" id="GO:0005524">
    <property type="term" value="F:ATP binding"/>
    <property type="evidence" value="ECO:0007669"/>
    <property type="project" value="UniProtKB-KW"/>
</dbReference>
<dbReference type="InterPro" id="IPR002934">
    <property type="entry name" value="Polymerase_NTP_transf_dom"/>
</dbReference>
<evidence type="ECO:0000256" key="9">
    <source>
        <dbReference type="ARBA" id="ARBA00038276"/>
    </source>
</evidence>
<organism evidence="11 12">
    <name type="scientific">Candidatus Roizmanbacteria bacterium RIFCSPLOWO2_01_FULL_38_12</name>
    <dbReference type="NCBI Taxonomy" id="1802061"/>
    <lineage>
        <taxon>Bacteria</taxon>
        <taxon>Candidatus Roizmaniibacteriota</taxon>
    </lineage>
</organism>
<dbReference type="Proteomes" id="UP000177141">
    <property type="component" value="Unassembled WGS sequence"/>
</dbReference>
<feature type="domain" description="Polymerase nucleotidyl transferase" evidence="10">
    <location>
        <begin position="9"/>
        <end position="90"/>
    </location>
</feature>
<accession>A0A1F7ISN0</accession>
<keyword evidence="2" id="KW-1277">Toxin-antitoxin system</keyword>
<evidence type="ECO:0000256" key="2">
    <source>
        <dbReference type="ARBA" id="ARBA00022649"/>
    </source>
</evidence>
<evidence type="ECO:0000256" key="5">
    <source>
        <dbReference type="ARBA" id="ARBA00022723"/>
    </source>
</evidence>
<keyword evidence="8" id="KW-0460">Magnesium</keyword>
<evidence type="ECO:0000313" key="11">
    <source>
        <dbReference type="EMBL" id="OGK46362.1"/>
    </source>
</evidence>
<evidence type="ECO:0000256" key="1">
    <source>
        <dbReference type="ARBA" id="ARBA00001946"/>
    </source>
</evidence>
<keyword evidence="3" id="KW-0808">Transferase</keyword>
<protein>
    <recommendedName>
        <fullName evidence="10">Polymerase nucleotidyl transferase domain-containing protein</fullName>
    </recommendedName>
</protein>
<proteinExistence type="inferred from homology"/>
<keyword evidence="4" id="KW-0548">Nucleotidyltransferase</keyword>
<dbReference type="CDD" id="cd05403">
    <property type="entry name" value="NT_KNTase_like"/>
    <property type="match status" value="1"/>
</dbReference>
<dbReference type="Gene3D" id="3.30.460.10">
    <property type="entry name" value="Beta Polymerase, domain 2"/>
    <property type="match status" value="1"/>
</dbReference>
<dbReference type="AlphaFoldDB" id="A0A1F7ISN0"/>
<dbReference type="PANTHER" id="PTHR33571">
    <property type="entry name" value="SSL8005 PROTEIN"/>
    <property type="match status" value="1"/>
</dbReference>
<evidence type="ECO:0000259" key="10">
    <source>
        <dbReference type="Pfam" id="PF01909"/>
    </source>
</evidence>
<dbReference type="Pfam" id="PF01909">
    <property type="entry name" value="NTP_transf_2"/>
    <property type="match status" value="1"/>
</dbReference>
<dbReference type="STRING" id="1802061.A3A93_03240"/>
<dbReference type="SUPFAM" id="SSF81301">
    <property type="entry name" value="Nucleotidyltransferase"/>
    <property type="match status" value="1"/>
</dbReference>
<comment type="cofactor">
    <cofactor evidence="1">
        <name>Mg(2+)</name>
        <dbReference type="ChEBI" id="CHEBI:18420"/>
    </cofactor>
</comment>
<dbReference type="EMBL" id="MGAL01000043">
    <property type="protein sequence ID" value="OGK46362.1"/>
    <property type="molecule type" value="Genomic_DNA"/>
</dbReference>
<dbReference type="GO" id="GO:0046872">
    <property type="term" value="F:metal ion binding"/>
    <property type="evidence" value="ECO:0007669"/>
    <property type="project" value="UniProtKB-KW"/>
</dbReference>
<reference evidence="11 12" key="1">
    <citation type="journal article" date="2016" name="Nat. Commun.">
        <title>Thousands of microbial genomes shed light on interconnected biogeochemical processes in an aquifer system.</title>
        <authorList>
            <person name="Anantharaman K."/>
            <person name="Brown C.T."/>
            <person name="Hug L.A."/>
            <person name="Sharon I."/>
            <person name="Castelle C.J."/>
            <person name="Probst A.J."/>
            <person name="Thomas B.C."/>
            <person name="Singh A."/>
            <person name="Wilkins M.J."/>
            <person name="Karaoz U."/>
            <person name="Brodie E.L."/>
            <person name="Williams K.H."/>
            <person name="Hubbard S.S."/>
            <person name="Banfield J.F."/>
        </authorList>
    </citation>
    <scope>NUCLEOTIDE SEQUENCE [LARGE SCALE GENOMIC DNA]</scope>
</reference>
<gene>
    <name evidence="11" type="ORF">A3A93_03240</name>
</gene>
<comment type="caution">
    <text evidence="11">The sequence shown here is derived from an EMBL/GenBank/DDBJ whole genome shotgun (WGS) entry which is preliminary data.</text>
</comment>
<comment type="similarity">
    <text evidence="9">Belongs to the MntA antitoxin family.</text>
</comment>